<evidence type="ECO:0000313" key="3">
    <source>
        <dbReference type="Proteomes" id="UP001163798"/>
    </source>
</evidence>
<evidence type="ECO:0000256" key="1">
    <source>
        <dbReference type="SAM" id="MobiDB-lite"/>
    </source>
</evidence>
<protein>
    <submittedName>
        <fullName evidence="2">Uncharacterized protein</fullName>
    </submittedName>
</protein>
<dbReference type="Proteomes" id="UP001163798">
    <property type="component" value="Unassembled WGS sequence"/>
</dbReference>
<keyword evidence="3" id="KW-1185">Reference proteome</keyword>
<dbReference type="EMBL" id="MU793244">
    <property type="protein sequence ID" value="KAJ3791176.1"/>
    <property type="molecule type" value="Genomic_DNA"/>
</dbReference>
<feature type="compositionally biased region" description="Polar residues" evidence="1">
    <location>
        <begin position="376"/>
        <end position="391"/>
    </location>
</feature>
<sequence>MPEYSFKFERLVRPGDSLFEAQDDLCCKSPLRSPVSTGNVSITKPSESVLKAAASGLKYLYFGEGFMNRLQGYSDDTFKIPGLRNVFRASDLPLSRNLPPTKQVIQALAGIARKEQELHFHKPLPLTNKSSVLHEAHVQIFDYLNLLIKIKEVNTALLTPNIPIDTSTKTVTRSFYDTRGREVDRNKLESVVFTPYWGQNSSSHLEDLNLLGVGQSGPKPGSADFTLFRNPSLGRANQPGCAEVKSPWNYSTRDMIQIYRGHPNVIDEHNMFRFTRSKRAANLMLEQVYGELAALASDIGFFTNMDIVFFYLIFDGGNAEGVVHKATEQQKDPQHHKKSVTVGLKGIQLDGLMQFPDGRVTQQGEVGLDLAESGPATRSRTNANTDEQVGDSNSGLILSPVLNFEDPRVLKCLQGLTYLALDREKWRAAGKSLVDILAPIDELSLITQAAGLA</sequence>
<comment type="caution">
    <text evidence="2">The sequence shown here is derived from an EMBL/GenBank/DDBJ whole genome shotgun (WGS) entry which is preliminary data.</text>
</comment>
<proteinExistence type="predicted"/>
<feature type="region of interest" description="Disordered" evidence="1">
    <location>
        <begin position="371"/>
        <end position="391"/>
    </location>
</feature>
<reference evidence="2" key="1">
    <citation type="submission" date="2022-08" db="EMBL/GenBank/DDBJ databases">
        <authorList>
            <consortium name="DOE Joint Genome Institute"/>
            <person name="Min B."/>
            <person name="Riley R."/>
            <person name="Sierra-Patev S."/>
            <person name="Naranjo-Ortiz M."/>
            <person name="Looney B."/>
            <person name="Konkel Z."/>
            <person name="Slot J.C."/>
            <person name="Sakamoto Y."/>
            <person name="Steenwyk J.L."/>
            <person name="Rokas A."/>
            <person name="Carro J."/>
            <person name="Camarero S."/>
            <person name="Ferreira P."/>
            <person name="Molpeceres G."/>
            <person name="Ruiz-Duenas F.J."/>
            <person name="Serrano A."/>
            <person name="Henrissat B."/>
            <person name="Drula E."/>
            <person name="Hughes K.W."/>
            <person name="Mata J.L."/>
            <person name="Ishikawa N.K."/>
            <person name="Vargas-Isla R."/>
            <person name="Ushijima S."/>
            <person name="Smith C.A."/>
            <person name="Ahrendt S."/>
            <person name="Andreopoulos W."/>
            <person name="He G."/>
            <person name="Labutti K."/>
            <person name="Lipzen A."/>
            <person name="Ng V."/>
            <person name="Sandor L."/>
            <person name="Barry K."/>
            <person name="Martinez A.T."/>
            <person name="Xiao Y."/>
            <person name="Gibbons J.G."/>
            <person name="Terashima K."/>
            <person name="Hibbett D.S."/>
            <person name="Grigoriev I.V."/>
        </authorList>
    </citation>
    <scope>NUCLEOTIDE SEQUENCE</scope>
    <source>
        <strain evidence="2">TFB10291</strain>
    </source>
</reference>
<dbReference type="AlphaFoldDB" id="A0AA38NU34"/>
<evidence type="ECO:0000313" key="2">
    <source>
        <dbReference type="EMBL" id="KAJ3791176.1"/>
    </source>
</evidence>
<accession>A0AA38NU34</accession>
<gene>
    <name evidence="2" type="ORF">GGU10DRAFT_284</name>
</gene>
<name>A0AA38NU34_9AGAR</name>
<organism evidence="2 3">
    <name type="scientific">Lentinula aff. detonsa</name>
    <dbReference type="NCBI Taxonomy" id="2804958"/>
    <lineage>
        <taxon>Eukaryota</taxon>
        <taxon>Fungi</taxon>
        <taxon>Dikarya</taxon>
        <taxon>Basidiomycota</taxon>
        <taxon>Agaricomycotina</taxon>
        <taxon>Agaricomycetes</taxon>
        <taxon>Agaricomycetidae</taxon>
        <taxon>Agaricales</taxon>
        <taxon>Marasmiineae</taxon>
        <taxon>Omphalotaceae</taxon>
        <taxon>Lentinula</taxon>
    </lineage>
</organism>